<gene>
    <name evidence="4" type="ORF">HKW66_Vig0052730</name>
</gene>
<evidence type="ECO:0000259" key="3">
    <source>
        <dbReference type="SMART" id="SM00490"/>
    </source>
</evidence>
<reference evidence="4 5" key="1">
    <citation type="submission" date="2020-05" db="EMBL/GenBank/DDBJ databases">
        <title>Vigna angularis (adzuki bean) Var. LongXiaoDou No. 4 denovo assembly.</title>
        <authorList>
            <person name="Xiang H."/>
        </authorList>
    </citation>
    <scope>NUCLEOTIDE SEQUENCE [LARGE SCALE GENOMIC DNA]</scope>
    <source>
        <tissue evidence="4">Leaf</tissue>
    </source>
</reference>
<protein>
    <submittedName>
        <fullName evidence="4">Pentatricopeptide repeat-containing protein</fullName>
    </submittedName>
</protein>
<feature type="repeat" description="PPR" evidence="2">
    <location>
        <begin position="113"/>
        <end position="147"/>
    </location>
</feature>
<evidence type="ECO:0000256" key="1">
    <source>
        <dbReference type="ARBA" id="ARBA00022737"/>
    </source>
</evidence>
<dbReference type="PANTHER" id="PTHR47926">
    <property type="entry name" value="PENTATRICOPEPTIDE REPEAT-CONTAINING PROTEIN"/>
    <property type="match status" value="1"/>
</dbReference>
<dbReference type="Gene3D" id="1.25.40.10">
    <property type="entry name" value="Tetratricopeptide repeat domain"/>
    <property type="match status" value="3"/>
</dbReference>
<dbReference type="SMART" id="SM00490">
    <property type="entry name" value="HELICc"/>
    <property type="match status" value="1"/>
</dbReference>
<dbReference type="InterPro" id="IPR046960">
    <property type="entry name" value="PPR_At4g14850-like_plant"/>
</dbReference>
<dbReference type="NCBIfam" id="TIGR00756">
    <property type="entry name" value="PPR"/>
    <property type="match status" value="2"/>
</dbReference>
<proteinExistence type="predicted"/>
<dbReference type="PROSITE" id="PS51375">
    <property type="entry name" value="PPR"/>
    <property type="match status" value="3"/>
</dbReference>
<organism evidence="4 5">
    <name type="scientific">Phaseolus angularis</name>
    <name type="common">Azuki bean</name>
    <name type="synonym">Vigna angularis</name>
    <dbReference type="NCBI Taxonomy" id="3914"/>
    <lineage>
        <taxon>Eukaryota</taxon>
        <taxon>Viridiplantae</taxon>
        <taxon>Streptophyta</taxon>
        <taxon>Embryophyta</taxon>
        <taxon>Tracheophyta</taxon>
        <taxon>Spermatophyta</taxon>
        <taxon>Magnoliopsida</taxon>
        <taxon>eudicotyledons</taxon>
        <taxon>Gunneridae</taxon>
        <taxon>Pentapetalae</taxon>
        <taxon>rosids</taxon>
        <taxon>fabids</taxon>
        <taxon>Fabales</taxon>
        <taxon>Fabaceae</taxon>
        <taxon>Papilionoideae</taxon>
        <taxon>50 kb inversion clade</taxon>
        <taxon>NPAAA clade</taxon>
        <taxon>indigoferoid/millettioid clade</taxon>
        <taxon>Phaseoleae</taxon>
        <taxon>Vigna</taxon>
    </lineage>
</organism>
<dbReference type="InterPro" id="IPR002885">
    <property type="entry name" value="PPR_rpt"/>
</dbReference>
<feature type="repeat" description="PPR" evidence="2">
    <location>
        <begin position="22"/>
        <end position="56"/>
    </location>
</feature>
<dbReference type="GO" id="GO:0009451">
    <property type="term" value="P:RNA modification"/>
    <property type="evidence" value="ECO:0007669"/>
    <property type="project" value="InterPro"/>
</dbReference>
<dbReference type="Pfam" id="PF13041">
    <property type="entry name" value="PPR_2"/>
    <property type="match status" value="2"/>
</dbReference>
<dbReference type="AlphaFoldDB" id="A0A8T0L503"/>
<dbReference type="SUPFAM" id="SSF52540">
    <property type="entry name" value="P-loop containing nucleoside triphosphate hydrolases"/>
    <property type="match status" value="1"/>
</dbReference>
<dbReference type="InterPro" id="IPR011990">
    <property type="entry name" value="TPR-like_helical_dom_sf"/>
</dbReference>
<accession>A0A8T0L503</accession>
<evidence type="ECO:0000256" key="2">
    <source>
        <dbReference type="PROSITE-ProRule" id="PRU00708"/>
    </source>
</evidence>
<dbReference type="GO" id="GO:0003723">
    <property type="term" value="F:RNA binding"/>
    <property type="evidence" value="ECO:0007669"/>
    <property type="project" value="InterPro"/>
</dbReference>
<evidence type="ECO:0000313" key="4">
    <source>
        <dbReference type="EMBL" id="KAG2406018.1"/>
    </source>
</evidence>
<dbReference type="InterPro" id="IPR027417">
    <property type="entry name" value="P-loop_NTPase"/>
</dbReference>
<keyword evidence="1" id="KW-0677">Repeat</keyword>
<name>A0A8T0L503_PHAAN</name>
<dbReference type="Proteomes" id="UP000743370">
    <property type="component" value="Unassembled WGS sequence"/>
</dbReference>
<comment type="caution">
    <text evidence="4">The sequence shown here is derived from an EMBL/GenBank/DDBJ whole genome shotgun (WGS) entry which is preliminary data.</text>
</comment>
<dbReference type="PANTHER" id="PTHR47926:SF440">
    <property type="entry name" value="REPEAT-CONTAINING PROTEIN, PUTATIVE-RELATED"/>
    <property type="match status" value="1"/>
</dbReference>
<dbReference type="InterPro" id="IPR001650">
    <property type="entry name" value="Helicase_C-like"/>
</dbReference>
<feature type="repeat" description="PPR" evidence="2">
    <location>
        <begin position="215"/>
        <end position="249"/>
    </location>
</feature>
<dbReference type="EMBL" id="JABFOF010000002">
    <property type="protein sequence ID" value="KAG2406018.1"/>
    <property type="molecule type" value="Genomic_DNA"/>
</dbReference>
<evidence type="ECO:0000313" key="5">
    <source>
        <dbReference type="Proteomes" id="UP000743370"/>
    </source>
</evidence>
<sequence>MCKKQQYKEALDAFDFNLEKSDQFTFGSIIKACCIVGDIDLGRQLHGHVIKSGYDHHLIAQNALISMYTKFGQIAHASSVFAMISTKDLISWASMITGYTQLERAFYQIESPDLVSWNAIIAAFSDSGHVNEAVSFFRQMMHTGFMPDDITFLSLLCPCGSFLTCNQGMQMHSYIIKVGLDKEAAVCNSLLTMYTKCSNLHNAFNVFTFLGRRANLVSWNSILSACLQHKHAREAFRLFKLMLFSENKPDSITITTILGTCAELSSLERENAVDNFRVVKTWVLVATDVVSRGIDLKGVNCVMILSDSGSAYVHRIGHGVEKRLLFKERKEFHSCELQNKKWKKHLQWEDDIFLITLLNRRKF</sequence>
<feature type="domain" description="Helicase C-terminal" evidence="3">
    <location>
        <begin position="238"/>
        <end position="319"/>
    </location>
</feature>
<dbReference type="Pfam" id="PF01535">
    <property type="entry name" value="PPR"/>
    <property type="match status" value="2"/>
</dbReference>
<dbReference type="FunFam" id="1.25.40.10:FF:000381">
    <property type="entry name" value="Pentatricopeptide repeat-containing protein"/>
    <property type="match status" value="1"/>
</dbReference>